<reference evidence="5" key="2">
    <citation type="submission" date="2025-08" db="UniProtKB">
        <authorList>
            <consortium name="Ensembl"/>
        </authorList>
    </citation>
    <scope>IDENTIFICATION</scope>
</reference>
<comment type="subcellular location">
    <subcellularLocation>
        <location evidence="1">Mitochondrion inner membrane</location>
    </subcellularLocation>
</comment>
<reference evidence="5" key="3">
    <citation type="submission" date="2025-09" db="UniProtKB">
        <authorList>
            <consortium name="Ensembl"/>
        </authorList>
    </citation>
    <scope>IDENTIFICATION</scope>
</reference>
<dbReference type="GO" id="GO:0030150">
    <property type="term" value="P:protein import into mitochondrial matrix"/>
    <property type="evidence" value="ECO:0007669"/>
    <property type="project" value="TreeGrafter"/>
</dbReference>
<dbReference type="PANTHER" id="PTHR12763">
    <property type="match status" value="1"/>
</dbReference>
<dbReference type="Gene3D" id="1.10.287.110">
    <property type="entry name" value="DnaJ domain"/>
    <property type="match status" value="1"/>
</dbReference>
<organism evidence="5 6">
    <name type="scientific">Corvus moneduloides</name>
    <name type="common">New Caledonian crow</name>
    <dbReference type="NCBI Taxonomy" id="1196302"/>
    <lineage>
        <taxon>Eukaryota</taxon>
        <taxon>Metazoa</taxon>
        <taxon>Chordata</taxon>
        <taxon>Craniata</taxon>
        <taxon>Vertebrata</taxon>
        <taxon>Euteleostomi</taxon>
        <taxon>Archelosauria</taxon>
        <taxon>Archosauria</taxon>
        <taxon>Dinosauria</taxon>
        <taxon>Saurischia</taxon>
        <taxon>Theropoda</taxon>
        <taxon>Coelurosauria</taxon>
        <taxon>Aves</taxon>
        <taxon>Neognathae</taxon>
        <taxon>Neoaves</taxon>
        <taxon>Telluraves</taxon>
        <taxon>Australaves</taxon>
        <taxon>Passeriformes</taxon>
        <taxon>Corvoidea</taxon>
        <taxon>Corvidae</taxon>
        <taxon>Corvus</taxon>
    </lineage>
</organism>
<evidence type="ECO:0000313" key="6">
    <source>
        <dbReference type="Proteomes" id="UP000694553"/>
    </source>
</evidence>
<name>A0A8C3E0X3_CORMO</name>
<keyword evidence="2" id="KW-0999">Mitochondrion inner membrane</keyword>
<proteinExistence type="predicted"/>
<evidence type="ECO:0000313" key="5">
    <source>
        <dbReference type="Ensembl" id="ENSCMUP00000013772.1"/>
    </source>
</evidence>
<dbReference type="GO" id="GO:0001405">
    <property type="term" value="C:PAM complex, Tim23 associated import motor"/>
    <property type="evidence" value="ECO:0007669"/>
    <property type="project" value="TreeGrafter"/>
</dbReference>
<evidence type="ECO:0000256" key="2">
    <source>
        <dbReference type="ARBA" id="ARBA00022792"/>
    </source>
</evidence>
<accession>A0A8C3E0X3</accession>
<dbReference type="Proteomes" id="UP000694553">
    <property type="component" value="Unassembled WGS sequence"/>
</dbReference>
<reference evidence="6" key="1">
    <citation type="submission" date="2019-10" db="EMBL/GenBank/DDBJ databases">
        <title>Corvus moneduloides (New Caledonian crow) genome, bCorMon1, primary haplotype.</title>
        <authorList>
            <person name="Rutz C."/>
            <person name="Fungtammasan C."/>
            <person name="Mountcastle J."/>
            <person name="Formenti G."/>
            <person name="Chow W."/>
            <person name="Howe K."/>
            <person name="Steele M.P."/>
            <person name="Fernandes J."/>
            <person name="Gilbert M.T.P."/>
            <person name="Fedrigo O."/>
            <person name="Jarvis E.D."/>
            <person name="Gemmell N."/>
        </authorList>
    </citation>
    <scope>NUCLEOTIDE SEQUENCE [LARGE SCALE GENOMIC DNA]</scope>
</reference>
<dbReference type="Ensembl" id="ENSCMUT00000014791.2">
    <property type="protein sequence ID" value="ENSCMUP00000013772.1"/>
    <property type="gene ID" value="ENSCMUG00000008617.2"/>
</dbReference>
<keyword evidence="3" id="KW-0496">Mitochondrion</keyword>
<evidence type="ECO:0000256" key="4">
    <source>
        <dbReference type="ARBA" id="ARBA00023136"/>
    </source>
</evidence>
<sequence>MIQIWRSGVLSVLTEIILKVDNIRTTYPLLPFIMEGVTASSSEGLYYLTRTMTAVGHGFATGAVAGHYAFHLWKTLEKVITGTVKRILTSSLSLYYKGGFEQKMTGAKIRTGHRKMILNHPYKGRSPYLATKANEAKDYWNPVTKTEIQTNA</sequence>
<dbReference type="InterPro" id="IPR036869">
    <property type="entry name" value="J_dom_sf"/>
</dbReference>
<evidence type="ECO:0000256" key="3">
    <source>
        <dbReference type="ARBA" id="ARBA00023128"/>
    </source>
</evidence>
<dbReference type="AlphaFoldDB" id="A0A8C3E0X3"/>
<dbReference type="PANTHER" id="PTHR12763:SF7">
    <property type="entry name" value="DNAJ HOMOLOG SUBFAMILY C MEMBER 15"/>
    <property type="match status" value="1"/>
</dbReference>
<evidence type="ECO:0000256" key="1">
    <source>
        <dbReference type="ARBA" id="ARBA00004273"/>
    </source>
</evidence>
<protein>
    <submittedName>
        <fullName evidence="5">Uncharacterized protein</fullName>
    </submittedName>
</protein>
<keyword evidence="4" id="KW-0472">Membrane</keyword>
<keyword evidence="6" id="KW-1185">Reference proteome</keyword>
<dbReference type="GO" id="GO:0001671">
    <property type="term" value="F:ATPase activator activity"/>
    <property type="evidence" value="ECO:0007669"/>
    <property type="project" value="TreeGrafter"/>
</dbReference>